<dbReference type="AlphaFoldDB" id="A0A3N4LB07"/>
<sequence>MDLFPFPYMVIIFRKLRTVSWTVFEFPVSTYHSLHYKLNSFIQLLKLLEIQSAILRMESWQSIFPMKPMSQKPKFHLQYLLWFHFMKLSHIFKDHSY</sequence>
<keyword evidence="2" id="KW-1185">Reference proteome</keyword>
<gene>
    <name evidence="1" type="ORF">L211DRAFT_577437</name>
</gene>
<dbReference type="InParanoid" id="A0A3N4LB07"/>
<dbReference type="EMBL" id="ML121578">
    <property type="protein sequence ID" value="RPB20074.1"/>
    <property type="molecule type" value="Genomic_DNA"/>
</dbReference>
<proteinExistence type="predicted"/>
<name>A0A3N4LB07_9PEZI</name>
<evidence type="ECO:0000313" key="2">
    <source>
        <dbReference type="Proteomes" id="UP000267821"/>
    </source>
</evidence>
<evidence type="ECO:0000313" key="1">
    <source>
        <dbReference type="EMBL" id="RPB20074.1"/>
    </source>
</evidence>
<organism evidence="1 2">
    <name type="scientific">Terfezia boudieri ATCC MYA-4762</name>
    <dbReference type="NCBI Taxonomy" id="1051890"/>
    <lineage>
        <taxon>Eukaryota</taxon>
        <taxon>Fungi</taxon>
        <taxon>Dikarya</taxon>
        <taxon>Ascomycota</taxon>
        <taxon>Pezizomycotina</taxon>
        <taxon>Pezizomycetes</taxon>
        <taxon>Pezizales</taxon>
        <taxon>Pezizaceae</taxon>
        <taxon>Terfezia</taxon>
    </lineage>
</organism>
<dbReference type="Proteomes" id="UP000267821">
    <property type="component" value="Unassembled WGS sequence"/>
</dbReference>
<accession>A0A3N4LB07</accession>
<reference evidence="1 2" key="1">
    <citation type="journal article" date="2018" name="Nat. Ecol. Evol.">
        <title>Pezizomycetes genomes reveal the molecular basis of ectomycorrhizal truffle lifestyle.</title>
        <authorList>
            <person name="Murat C."/>
            <person name="Payen T."/>
            <person name="Noel B."/>
            <person name="Kuo A."/>
            <person name="Morin E."/>
            <person name="Chen J."/>
            <person name="Kohler A."/>
            <person name="Krizsan K."/>
            <person name="Balestrini R."/>
            <person name="Da Silva C."/>
            <person name="Montanini B."/>
            <person name="Hainaut M."/>
            <person name="Levati E."/>
            <person name="Barry K.W."/>
            <person name="Belfiori B."/>
            <person name="Cichocki N."/>
            <person name="Clum A."/>
            <person name="Dockter R.B."/>
            <person name="Fauchery L."/>
            <person name="Guy J."/>
            <person name="Iotti M."/>
            <person name="Le Tacon F."/>
            <person name="Lindquist E.A."/>
            <person name="Lipzen A."/>
            <person name="Malagnac F."/>
            <person name="Mello A."/>
            <person name="Molinier V."/>
            <person name="Miyauchi S."/>
            <person name="Poulain J."/>
            <person name="Riccioni C."/>
            <person name="Rubini A."/>
            <person name="Sitrit Y."/>
            <person name="Splivallo R."/>
            <person name="Traeger S."/>
            <person name="Wang M."/>
            <person name="Zifcakova L."/>
            <person name="Wipf D."/>
            <person name="Zambonelli A."/>
            <person name="Paolocci F."/>
            <person name="Nowrousian M."/>
            <person name="Ottonello S."/>
            <person name="Baldrian P."/>
            <person name="Spatafora J.W."/>
            <person name="Henrissat B."/>
            <person name="Nagy L.G."/>
            <person name="Aury J.M."/>
            <person name="Wincker P."/>
            <person name="Grigoriev I.V."/>
            <person name="Bonfante P."/>
            <person name="Martin F.M."/>
        </authorList>
    </citation>
    <scope>NUCLEOTIDE SEQUENCE [LARGE SCALE GENOMIC DNA]</scope>
    <source>
        <strain evidence="1 2">ATCC MYA-4762</strain>
    </source>
</reference>
<protein>
    <submittedName>
        <fullName evidence="1">Uncharacterized protein</fullName>
    </submittedName>
</protein>